<keyword evidence="3" id="KW-1185">Reference proteome</keyword>
<gene>
    <name evidence="2" type="ORF">tinsulaeT_38800</name>
</gene>
<dbReference type="EMBL" id="BSST01000002">
    <property type="protein sequence ID" value="GLX80540.1"/>
    <property type="molecule type" value="Genomic_DNA"/>
</dbReference>
<keyword evidence="1" id="KW-0472">Membrane</keyword>
<dbReference type="RefSeq" id="WP_284246659.1">
    <property type="nucleotide sequence ID" value="NZ_BSST01000002.1"/>
</dbReference>
<dbReference type="Proteomes" id="UP001157186">
    <property type="component" value="Unassembled WGS sequence"/>
</dbReference>
<accession>A0ABQ6H0G7</accession>
<evidence type="ECO:0000313" key="2">
    <source>
        <dbReference type="EMBL" id="GLX80540.1"/>
    </source>
</evidence>
<keyword evidence="1" id="KW-1133">Transmembrane helix</keyword>
<organism evidence="2 3">
    <name type="scientific">Thalassotalea insulae</name>
    <dbReference type="NCBI Taxonomy" id="2056778"/>
    <lineage>
        <taxon>Bacteria</taxon>
        <taxon>Pseudomonadati</taxon>
        <taxon>Pseudomonadota</taxon>
        <taxon>Gammaproteobacteria</taxon>
        <taxon>Alteromonadales</taxon>
        <taxon>Colwelliaceae</taxon>
        <taxon>Thalassotalea</taxon>
    </lineage>
</organism>
<sequence length="116" mass="12916">MIFSPKGFNEVAVKYAHLKKSFIISTVALIVLFFILSNISQQTPYLSFVAMLAAILGAEAFFIAGFLQYFGKLDSSTSINPFWYSVTLAKEWLEVVMFVVLLLMPLAMAVMLAYGV</sequence>
<evidence type="ECO:0000313" key="3">
    <source>
        <dbReference type="Proteomes" id="UP001157186"/>
    </source>
</evidence>
<protein>
    <submittedName>
        <fullName evidence="2">Uncharacterized protein</fullName>
    </submittedName>
</protein>
<evidence type="ECO:0000256" key="1">
    <source>
        <dbReference type="SAM" id="Phobius"/>
    </source>
</evidence>
<keyword evidence="1" id="KW-0812">Transmembrane</keyword>
<feature type="transmembrane region" description="Helical" evidence="1">
    <location>
        <begin position="45"/>
        <end position="71"/>
    </location>
</feature>
<proteinExistence type="predicted"/>
<reference evidence="2 3" key="1">
    <citation type="submission" date="2023-03" db="EMBL/GenBank/DDBJ databases">
        <title>Draft genome sequence of Thalassotalea insulae KCTC 62186T.</title>
        <authorList>
            <person name="Sawabe T."/>
        </authorList>
    </citation>
    <scope>NUCLEOTIDE SEQUENCE [LARGE SCALE GENOMIC DNA]</scope>
    <source>
        <strain evidence="2 3">KCTC 62186</strain>
    </source>
</reference>
<name>A0ABQ6H0G7_9GAMM</name>
<feature type="transmembrane region" description="Helical" evidence="1">
    <location>
        <begin position="21"/>
        <end position="39"/>
    </location>
</feature>
<comment type="caution">
    <text evidence="2">The sequence shown here is derived from an EMBL/GenBank/DDBJ whole genome shotgun (WGS) entry which is preliminary data.</text>
</comment>
<feature type="transmembrane region" description="Helical" evidence="1">
    <location>
        <begin position="92"/>
        <end position="114"/>
    </location>
</feature>